<dbReference type="Pfam" id="PF07332">
    <property type="entry name" value="Phage_holin_3_6"/>
    <property type="match status" value="1"/>
</dbReference>
<feature type="transmembrane region" description="Helical" evidence="1">
    <location>
        <begin position="79"/>
        <end position="97"/>
    </location>
</feature>
<evidence type="ECO:0000256" key="1">
    <source>
        <dbReference type="SAM" id="Phobius"/>
    </source>
</evidence>
<feature type="transmembrane region" description="Helical" evidence="1">
    <location>
        <begin position="42"/>
        <end position="67"/>
    </location>
</feature>
<name>A0A1G8TWT9_9RHOB</name>
<reference evidence="2 3" key="1">
    <citation type="submission" date="2016-10" db="EMBL/GenBank/DDBJ databases">
        <authorList>
            <person name="de Groot N.N."/>
        </authorList>
    </citation>
    <scope>NUCLEOTIDE SEQUENCE [LARGE SCALE GENOMIC DNA]</scope>
    <source>
        <strain evidence="2 3">DSM 26424</strain>
    </source>
</reference>
<dbReference type="STRING" id="555512.SAMN04487993_103332"/>
<dbReference type="OrthoDB" id="7865288at2"/>
<gene>
    <name evidence="2" type="ORF">SAMN04487993_103332</name>
</gene>
<dbReference type="EMBL" id="FNEJ01000033">
    <property type="protein sequence ID" value="SDJ45959.1"/>
    <property type="molecule type" value="Genomic_DNA"/>
</dbReference>
<keyword evidence="3" id="KW-1185">Reference proteome</keyword>
<protein>
    <submittedName>
        <fullName evidence="2">Putative Holin-X, holin superfamily III</fullName>
    </submittedName>
</protein>
<dbReference type="RefSeq" id="WP_089851888.1">
    <property type="nucleotide sequence ID" value="NZ_FNEJ01000033.1"/>
</dbReference>
<proteinExistence type="predicted"/>
<dbReference type="AlphaFoldDB" id="A0A1G8TWT9"/>
<keyword evidence="1" id="KW-1133">Transmembrane helix</keyword>
<evidence type="ECO:0000313" key="3">
    <source>
        <dbReference type="Proteomes" id="UP000199093"/>
    </source>
</evidence>
<organism evidence="2 3">
    <name type="scientific">Salipiger marinus</name>
    <dbReference type="NCBI Taxonomy" id="555512"/>
    <lineage>
        <taxon>Bacteria</taxon>
        <taxon>Pseudomonadati</taxon>
        <taxon>Pseudomonadota</taxon>
        <taxon>Alphaproteobacteria</taxon>
        <taxon>Rhodobacterales</taxon>
        <taxon>Roseobacteraceae</taxon>
        <taxon>Salipiger</taxon>
    </lineage>
</organism>
<dbReference type="InterPro" id="IPR009937">
    <property type="entry name" value="Phage_holin_3_6"/>
</dbReference>
<accession>A0A1G8TWT9</accession>
<sequence length="128" mass="13268">MEPHKTESTTSLLSTIVDQLSALIRAELHLARSEVDQNLRRAGVALGMIVAAVVLLMTALNVLAAALSAGLAELGLDPGWAALIVGVAFAGIAWALLSKGLNDLKMSSLAPSRTAENVKRDARAVKGA</sequence>
<evidence type="ECO:0000313" key="2">
    <source>
        <dbReference type="EMBL" id="SDJ45959.1"/>
    </source>
</evidence>
<keyword evidence="1" id="KW-0472">Membrane</keyword>
<keyword evidence="1" id="KW-0812">Transmembrane</keyword>
<dbReference type="Proteomes" id="UP000199093">
    <property type="component" value="Unassembled WGS sequence"/>
</dbReference>